<dbReference type="AlphaFoldDB" id="A0AAW1HWH1"/>
<keyword evidence="2" id="KW-1185">Reference proteome</keyword>
<accession>A0AAW1HWH1</accession>
<dbReference type="Proteomes" id="UP001458880">
    <property type="component" value="Unassembled WGS sequence"/>
</dbReference>
<proteinExistence type="predicted"/>
<protein>
    <submittedName>
        <fullName evidence="1">Uncharacterized protein</fullName>
    </submittedName>
</protein>
<gene>
    <name evidence="1" type="ORF">QE152_g38738</name>
</gene>
<dbReference type="EMBL" id="JASPKY010000859">
    <property type="protein sequence ID" value="KAK9680904.1"/>
    <property type="molecule type" value="Genomic_DNA"/>
</dbReference>
<dbReference type="PANTHER" id="PTHR10773:SF19">
    <property type="match status" value="1"/>
</dbReference>
<reference evidence="1 2" key="1">
    <citation type="journal article" date="2024" name="BMC Genomics">
        <title>De novo assembly and annotation of Popillia japonica's genome with initial clues to its potential as an invasive pest.</title>
        <authorList>
            <person name="Cucini C."/>
            <person name="Boschi S."/>
            <person name="Funari R."/>
            <person name="Cardaioli E."/>
            <person name="Iannotti N."/>
            <person name="Marturano G."/>
            <person name="Paoli F."/>
            <person name="Bruttini M."/>
            <person name="Carapelli A."/>
            <person name="Frati F."/>
            <person name="Nardi F."/>
        </authorList>
    </citation>
    <scope>NUCLEOTIDE SEQUENCE [LARGE SCALE GENOMIC DNA]</scope>
    <source>
        <strain evidence="1">DMR45628</strain>
    </source>
</reference>
<organism evidence="1 2">
    <name type="scientific">Popillia japonica</name>
    <name type="common">Japanese beetle</name>
    <dbReference type="NCBI Taxonomy" id="7064"/>
    <lineage>
        <taxon>Eukaryota</taxon>
        <taxon>Metazoa</taxon>
        <taxon>Ecdysozoa</taxon>
        <taxon>Arthropoda</taxon>
        <taxon>Hexapoda</taxon>
        <taxon>Insecta</taxon>
        <taxon>Pterygota</taxon>
        <taxon>Neoptera</taxon>
        <taxon>Endopterygota</taxon>
        <taxon>Coleoptera</taxon>
        <taxon>Polyphaga</taxon>
        <taxon>Scarabaeiformia</taxon>
        <taxon>Scarabaeidae</taxon>
        <taxon>Rutelinae</taxon>
        <taxon>Popillia</taxon>
    </lineage>
</organism>
<sequence>MSSEETHCEGVLTKKRTKTGRMQEVMKKMKLSSHEAGESCHCKRLKCFENITESERKQLLSTFNAMSDNNEENAYLCSLISLMVIQRRRNRNPEEEAAYNLCSLISLMVIQRRRNRNPEEEAAYHDSTYSYRVRIKRDNKVVEIPVCYKAFLSIHGVTKGKVEYLQKSLKETGLAPKDKRGKHCALTNKLPDDSYKKVYDHINSFKGRLSHYSLHDSKKLYLPEELNVKKMYSMLKEIHPSVKISYDTYRTVFNTKFNISFGYPRTDT</sequence>
<evidence type="ECO:0000313" key="1">
    <source>
        <dbReference type="EMBL" id="KAK9680904.1"/>
    </source>
</evidence>
<comment type="caution">
    <text evidence="1">The sequence shown here is derived from an EMBL/GenBank/DDBJ whole genome shotgun (WGS) entry which is preliminary data.</text>
</comment>
<dbReference type="PANTHER" id="PTHR10773">
    <property type="entry name" value="DNA-DIRECTED RNA POLYMERASES I, II, AND III SUBUNIT RPABC2"/>
    <property type="match status" value="1"/>
</dbReference>
<name>A0AAW1HWH1_POPJA</name>
<evidence type="ECO:0000313" key="2">
    <source>
        <dbReference type="Proteomes" id="UP001458880"/>
    </source>
</evidence>